<dbReference type="Pfam" id="PF01119">
    <property type="entry name" value="DNA_mis_repair"/>
    <property type="match status" value="1"/>
</dbReference>
<dbReference type="GeneID" id="78293619"/>
<dbReference type="GO" id="GO:0016887">
    <property type="term" value="F:ATP hydrolysis activity"/>
    <property type="evidence" value="ECO:0007669"/>
    <property type="project" value="InterPro"/>
</dbReference>
<dbReference type="InterPro" id="IPR038973">
    <property type="entry name" value="MutL/Mlh/Pms-like"/>
</dbReference>
<dbReference type="Gene3D" id="3.30.230.10">
    <property type="match status" value="1"/>
</dbReference>
<dbReference type="SUPFAM" id="SSF55874">
    <property type="entry name" value="ATPase domain of HSP90 chaperone/DNA topoisomerase II/histidine kinase"/>
    <property type="match status" value="1"/>
</dbReference>
<dbReference type="PANTHER" id="PTHR10073">
    <property type="entry name" value="DNA MISMATCH REPAIR PROTEIN MLH, PMS, MUTL"/>
    <property type="match status" value="1"/>
</dbReference>
<evidence type="ECO:0000256" key="3">
    <source>
        <dbReference type="ARBA" id="ARBA00022763"/>
    </source>
</evidence>
<dbReference type="InterPro" id="IPR020568">
    <property type="entry name" value="Ribosomal_Su5_D2-typ_SF"/>
</dbReference>
<dbReference type="AlphaFoldDB" id="A0A2U1BB48"/>
<feature type="compositionally biased region" description="Low complexity" evidence="6">
    <location>
        <begin position="425"/>
        <end position="437"/>
    </location>
</feature>
<dbReference type="InterPro" id="IPR020667">
    <property type="entry name" value="DNA_mismatch_repair_MutL"/>
</dbReference>
<dbReference type="Gene3D" id="3.30.1370.100">
    <property type="entry name" value="MutL, C-terminal domain, regulatory subdomain"/>
    <property type="match status" value="1"/>
</dbReference>
<name>A0A2U1BB48_9BACT</name>
<dbReference type="Pfam" id="PF13589">
    <property type="entry name" value="HATPase_c_3"/>
    <property type="match status" value="1"/>
</dbReference>
<keyword evidence="3 5" id="KW-0227">DNA damage</keyword>
<dbReference type="PROSITE" id="PS00058">
    <property type="entry name" value="DNA_MISMATCH_REPAIR_1"/>
    <property type="match status" value="1"/>
</dbReference>
<evidence type="ECO:0000313" key="10">
    <source>
        <dbReference type="Proteomes" id="UP000245959"/>
    </source>
</evidence>
<dbReference type="RefSeq" id="WP_116882284.1">
    <property type="nucleotide sequence ID" value="NZ_CABMMC010000028.1"/>
</dbReference>
<dbReference type="SUPFAM" id="SSF54211">
    <property type="entry name" value="Ribosomal protein S5 domain 2-like"/>
    <property type="match status" value="1"/>
</dbReference>
<comment type="function">
    <text evidence="5">This protein is involved in the repair of mismatches in DNA. It is required for dam-dependent methyl-directed DNA mismatch repair. May act as a 'molecular matchmaker', a protein that promotes the formation of a stable complex between two or more DNA-binding proteins in an ATP-dependent manner without itself being part of a final effector complex.</text>
</comment>
<evidence type="ECO:0000259" key="7">
    <source>
        <dbReference type="SMART" id="SM00853"/>
    </source>
</evidence>
<dbReference type="CDD" id="cd00782">
    <property type="entry name" value="MutL_Trans"/>
    <property type="match status" value="1"/>
</dbReference>
<dbReference type="InterPro" id="IPR037198">
    <property type="entry name" value="MutL_C_sf"/>
</dbReference>
<reference evidence="9 10" key="1">
    <citation type="submission" date="2018-04" db="EMBL/GenBank/DDBJ databases">
        <title>Genomic Encyclopedia of Type Strains, Phase IV (KMG-IV): sequencing the most valuable type-strain genomes for metagenomic binning, comparative biology and taxonomic classification.</title>
        <authorList>
            <person name="Goeker M."/>
        </authorList>
    </citation>
    <scope>NUCLEOTIDE SEQUENCE [LARGE SCALE GENOMIC DNA]</scope>
    <source>
        <strain evidence="9 10">DSM 14823</strain>
    </source>
</reference>
<dbReference type="GO" id="GO:0140664">
    <property type="term" value="F:ATP-dependent DNA damage sensor activity"/>
    <property type="evidence" value="ECO:0007669"/>
    <property type="project" value="InterPro"/>
</dbReference>
<dbReference type="InterPro" id="IPR002099">
    <property type="entry name" value="MutL/Mlh/PMS"/>
</dbReference>
<dbReference type="InterPro" id="IPR036890">
    <property type="entry name" value="HATPase_C_sf"/>
</dbReference>
<dbReference type="GO" id="GO:0005524">
    <property type="term" value="F:ATP binding"/>
    <property type="evidence" value="ECO:0007669"/>
    <property type="project" value="InterPro"/>
</dbReference>
<dbReference type="InterPro" id="IPR042120">
    <property type="entry name" value="MutL_C_dimsub"/>
</dbReference>
<dbReference type="Pfam" id="PF08676">
    <property type="entry name" value="MutL_C"/>
    <property type="match status" value="1"/>
</dbReference>
<feature type="domain" description="MutL C-terminal dimerisation" evidence="7">
    <location>
        <begin position="479"/>
        <end position="620"/>
    </location>
</feature>
<keyword evidence="10" id="KW-1185">Reference proteome</keyword>
<gene>
    <name evidence="5" type="primary">mutL</name>
    <name evidence="9" type="ORF">C8D82_10182</name>
</gene>
<dbReference type="InterPro" id="IPR014790">
    <property type="entry name" value="MutL_C"/>
</dbReference>
<dbReference type="PANTHER" id="PTHR10073:SF12">
    <property type="entry name" value="DNA MISMATCH REPAIR PROTEIN MLH1"/>
    <property type="match status" value="1"/>
</dbReference>
<dbReference type="NCBIfam" id="TIGR00585">
    <property type="entry name" value="mutl"/>
    <property type="match status" value="1"/>
</dbReference>
<comment type="similarity">
    <text evidence="1 5">Belongs to the DNA mismatch repair MutL/HexB family.</text>
</comment>
<dbReference type="SUPFAM" id="SSF118116">
    <property type="entry name" value="DNA mismatch repair protein MutL"/>
    <property type="match status" value="1"/>
</dbReference>
<dbReference type="SMART" id="SM01340">
    <property type="entry name" value="DNA_mis_repair"/>
    <property type="match status" value="1"/>
</dbReference>
<dbReference type="HAMAP" id="MF_00149">
    <property type="entry name" value="DNA_mis_repair"/>
    <property type="match status" value="1"/>
</dbReference>
<accession>A0A2U1BB48</accession>
<keyword evidence="4 5" id="KW-0234">DNA repair</keyword>
<protein>
    <recommendedName>
        <fullName evidence="2 5">DNA mismatch repair protein MutL</fullName>
    </recommendedName>
</protein>
<comment type="caution">
    <text evidence="9">The sequence shown here is derived from an EMBL/GenBank/DDBJ whole genome shotgun (WGS) entry which is preliminary data.</text>
</comment>
<dbReference type="Gene3D" id="3.30.1540.20">
    <property type="entry name" value="MutL, C-terminal domain, dimerisation subdomain"/>
    <property type="match status" value="1"/>
</dbReference>
<evidence type="ECO:0000256" key="1">
    <source>
        <dbReference type="ARBA" id="ARBA00006082"/>
    </source>
</evidence>
<dbReference type="InterPro" id="IPR014762">
    <property type="entry name" value="DNA_mismatch_repair_CS"/>
</dbReference>
<feature type="domain" description="DNA mismatch repair protein S5" evidence="8">
    <location>
        <begin position="209"/>
        <end position="327"/>
    </location>
</feature>
<feature type="compositionally biased region" description="Pro residues" evidence="6">
    <location>
        <begin position="448"/>
        <end position="458"/>
    </location>
</feature>
<evidence type="ECO:0000313" key="9">
    <source>
        <dbReference type="EMBL" id="PVY45888.1"/>
    </source>
</evidence>
<dbReference type="FunFam" id="3.30.565.10:FF:000003">
    <property type="entry name" value="DNA mismatch repair endonuclease MutL"/>
    <property type="match status" value="1"/>
</dbReference>
<proteinExistence type="inferred from homology"/>
<dbReference type="GO" id="GO:0030983">
    <property type="term" value="F:mismatched DNA binding"/>
    <property type="evidence" value="ECO:0007669"/>
    <property type="project" value="InterPro"/>
</dbReference>
<dbReference type="Proteomes" id="UP000245959">
    <property type="component" value="Unassembled WGS sequence"/>
</dbReference>
<dbReference type="SMART" id="SM00853">
    <property type="entry name" value="MutL_C"/>
    <property type="match status" value="1"/>
</dbReference>
<dbReference type="InterPro" id="IPR013507">
    <property type="entry name" value="DNA_mismatch_S5_2-like"/>
</dbReference>
<dbReference type="GO" id="GO:0032300">
    <property type="term" value="C:mismatch repair complex"/>
    <property type="evidence" value="ECO:0007669"/>
    <property type="project" value="InterPro"/>
</dbReference>
<feature type="region of interest" description="Disordered" evidence="6">
    <location>
        <begin position="371"/>
        <end position="467"/>
    </location>
</feature>
<evidence type="ECO:0000256" key="2">
    <source>
        <dbReference type="ARBA" id="ARBA00021975"/>
    </source>
</evidence>
<dbReference type="Gene3D" id="3.30.565.10">
    <property type="entry name" value="Histidine kinase-like ATPase, C-terminal domain"/>
    <property type="match status" value="1"/>
</dbReference>
<sequence length="663" mass="73372">MSKIKVMSEQLSNRIAAGEVIERPASVVKELVENAIDAGARHIRIEIEKAGSRLISVEDDGSGMDGDDALLCIEPHGTSKIFTEEDIDRITTLGFRGEALPSIASISRFSIQTRTSDMLEGTRVRVEGGRLLEAAPAGCPVGTVMQVRDLFFNTPARRKFLKAPATEAHHIEEMVLSMALPRHEVGFELRMDGRLVFNSPASSTAEARIREFFGRQFADAMWPVDHAENDIRVTGFVASPGFTRNSRKEQRTFINGRAVESPTLYRGIREGYATLNEPGRFPPVILYLEMPPEEVDVNVHPAKREVRFKHEYAISRAVTAAVSKALKRSREVDYLNDEAENLPLSGQVPLHLVLDSAKISYTVRDTEQQEFAIPSSVVPPEPPAVKEESPVEPEPSPSRSVPAIASPPVPRFSPSPVRELEESPEAAATESAPDAELPPGAKPLFLNDPPPEAPQPREVPPEKHIYPDAPFNGDWPTEILGVLDDTYILCAGRTGLVMIDQHAAHERIMFEHLLKAARTGVPAQPLLLPQLLELPATMSSLLLRNRKVFEVLGFDIEPMGSTSVMLNALPMEMPTHRPLNELIPDMLQELLDNMANKMPVELEYVARAACHAAIKAHDRLSPEGARELLRQLGECRQGTLCPHGRPTMVTVTFKEIEKRFGRR</sequence>
<dbReference type="InterPro" id="IPR042121">
    <property type="entry name" value="MutL_C_regsub"/>
</dbReference>
<organism evidence="9 10">
    <name type="scientific">Victivallis vadensis</name>
    <dbReference type="NCBI Taxonomy" id="172901"/>
    <lineage>
        <taxon>Bacteria</taxon>
        <taxon>Pseudomonadati</taxon>
        <taxon>Lentisphaerota</taxon>
        <taxon>Lentisphaeria</taxon>
        <taxon>Victivallales</taxon>
        <taxon>Victivallaceae</taxon>
        <taxon>Victivallis</taxon>
    </lineage>
</organism>
<dbReference type="EMBL" id="QEKH01000001">
    <property type="protein sequence ID" value="PVY45888.1"/>
    <property type="molecule type" value="Genomic_DNA"/>
</dbReference>
<dbReference type="InterPro" id="IPR014721">
    <property type="entry name" value="Ribsml_uS5_D2-typ_fold_subgr"/>
</dbReference>
<evidence type="ECO:0000256" key="6">
    <source>
        <dbReference type="SAM" id="MobiDB-lite"/>
    </source>
</evidence>
<dbReference type="CDD" id="cd16926">
    <property type="entry name" value="HATPase_MutL-MLH-PMS-like"/>
    <property type="match status" value="1"/>
</dbReference>
<dbReference type="GO" id="GO:0006298">
    <property type="term" value="P:mismatch repair"/>
    <property type="evidence" value="ECO:0007669"/>
    <property type="project" value="UniProtKB-UniRule"/>
</dbReference>
<evidence type="ECO:0000256" key="5">
    <source>
        <dbReference type="HAMAP-Rule" id="MF_00149"/>
    </source>
</evidence>
<evidence type="ECO:0000259" key="8">
    <source>
        <dbReference type="SMART" id="SM01340"/>
    </source>
</evidence>
<evidence type="ECO:0000256" key="4">
    <source>
        <dbReference type="ARBA" id="ARBA00023204"/>
    </source>
</evidence>
<dbReference type="OrthoDB" id="9763467at2"/>